<dbReference type="AlphaFoldDB" id="X6P7E8"/>
<keyword evidence="2" id="KW-1185">Reference proteome</keyword>
<name>X6P7E8_RETFI</name>
<accession>X6P7E8</accession>
<protein>
    <submittedName>
        <fullName evidence="1">Uncharacterized protein</fullName>
    </submittedName>
</protein>
<sequence length="259" mass="30647">MTTAFDVVTNSENGLFKSFNVKLWGGPISMPIFIRVKYPCKDNCYAYCLGEALIEQLTKVSDSSACSRENIMDCRVVFHHHEKLPMQYHLLQLIVKDPKPVLKKLEHLNMPAYVLPVFYLKEVLSKVVEYWLCTCTAFIDNNSKCCISTSAICLDLILDYYGFVKKKMEILDHNNLMGDNNPFKQLFFLDWSFSPKRFNRIQDIPEYSFEILKTKKFHEKQKREKYIEKSYQTHTFHGKSNRIKLRSNYQTYTRMRLRI</sequence>
<gene>
    <name evidence="1" type="ORF">RFI_03112</name>
</gene>
<dbReference type="EMBL" id="ASPP01002969">
    <property type="protein sequence ID" value="ETO33984.1"/>
    <property type="molecule type" value="Genomic_DNA"/>
</dbReference>
<comment type="caution">
    <text evidence="1">The sequence shown here is derived from an EMBL/GenBank/DDBJ whole genome shotgun (WGS) entry which is preliminary data.</text>
</comment>
<organism evidence="1 2">
    <name type="scientific">Reticulomyxa filosa</name>
    <dbReference type="NCBI Taxonomy" id="46433"/>
    <lineage>
        <taxon>Eukaryota</taxon>
        <taxon>Sar</taxon>
        <taxon>Rhizaria</taxon>
        <taxon>Retaria</taxon>
        <taxon>Foraminifera</taxon>
        <taxon>Monothalamids</taxon>
        <taxon>Reticulomyxidae</taxon>
        <taxon>Reticulomyxa</taxon>
    </lineage>
</organism>
<dbReference type="Proteomes" id="UP000023152">
    <property type="component" value="Unassembled WGS sequence"/>
</dbReference>
<evidence type="ECO:0000313" key="1">
    <source>
        <dbReference type="EMBL" id="ETO33984.1"/>
    </source>
</evidence>
<proteinExistence type="predicted"/>
<reference evidence="1 2" key="1">
    <citation type="journal article" date="2013" name="Curr. Biol.">
        <title>The Genome of the Foraminiferan Reticulomyxa filosa.</title>
        <authorList>
            <person name="Glockner G."/>
            <person name="Hulsmann N."/>
            <person name="Schleicher M."/>
            <person name="Noegel A.A."/>
            <person name="Eichinger L."/>
            <person name="Gallinger C."/>
            <person name="Pawlowski J."/>
            <person name="Sierra R."/>
            <person name="Euteneuer U."/>
            <person name="Pillet L."/>
            <person name="Moustafa A."/>
            <person name="Platzer M."/>
            <person name="Groth M."/>
            <person name="Szafranski K."/>
            <person name="Schliwa M."/>
        </authorList>
    </citation>
    <scope>NUCLEOTIDE SEQUENCE [LARGE SCALE GENOMIC DNA]</scope>
</reference>
<evidence type="ECO:0000313" key="2">
    <source>
        <dbReference type="Proteomes" id="UP000023152"/>
    </source>
</evidence>